<dbReference type="Ensembl" id="ENSACAT00000004473.4">
    <property type="protein sequence ID" value="ENSACAP00000004373.4"/>
    <property type="gene ID" value="ENSACAG00000004501.4"/>
</dbReference>
<dbReference type="AlphaFoldDB" id="H9G943"/>
<feature type="region of interest" description="Disordered" evidence="1">
    <location>
        <begin position="392"/>
        <end position="413"/>
    </location>
</feature>
<evidence type="ECO:0000313" key="3">
    <source>
        <dbReference type="Ensembl" id="ENSACAP00000004373.4"/>
    </source>
</evidence>
<organism evidence="3 4">
    <name type="scientific">Anolis carolinensis</name>
    <name type="common">Green anole</name>
    <name type="synonym">American chameleon</name>
    <dbReference type="NCBI Taxonomy" id="28377"/>
    <lineage>
        <taxon>Eukaryota</taxon>
        <taxon>Metazoa</taxon>
        <taxon>Chordata</taxon>
        <taxon>Craniata</taxon>
        <taxon>Vertebrata</taxon>
        <taxon>Euteleostomi</taxon>
        <taxon>Lepidosauria</taxon>
        <taxon>Squamata</taxon>
        <taxon>Bifurcata</taxon>
        <taxon>Unidentata</taxon>
        <taxon>Episquamata</taxon>
        <taxon>Toxicofera</taxon>
        <taxon>Iguania</taxon>
        <taxon>Dactyloidae</taxon>
        <taxon>Anolis</taxon>
    </lineage>
</organism>
<feature type="region of interest" description="Disordered" evidence="1">
    <location>
        <begin position="272"/>
        <end position="293"/>
    </location>
</feature>
<protein>
    <submittedName>
        <fullName evidence="3">Uncharacterized protein</fullName>
    </submittedName>
</protein>
<keyword evidence="2" id="KW-0472">Membrane</keyword>
<sequence>MDPQSLDAAVQTTLSGLFPPFEATAPTVLGQLFRVLEAKYHGDGLCCLLDFLVPSKRLLEDVRQAACAPYVSRVFLHEGWPLCLHEKVVVHLGPLNPLLLRPGDFYLQAEPCGDQSACLSLKCLSRDLTSVQKIPVPEASCPLLFTQEWLEEINQGLDQPVLHTCLVATENGIVPVPWSKIVTPEFVQLPKSKEREAASDYLETYSLPKGGTDRSPRSTQGKYPGLIKVEQGTWKQSNVFLLPSLCDIISENLEGEYVNLLGFSEEKKLAKSTASRTHQEVPGEESPGMEKGLPNGVVEEIWSCAKGPDSEEGPCTPCLRRKLNQDPKVHEPKCRYRESYVAALKNPVSFSSGLMEAILEEIDTTQQAPESVDTISPRDPVSRISLECLDKESKAEEVPKPKPLKVLKSPPEGPAASNRFSFLKGYRHPVLPTSPTSPEKVGKGQEGPRKRNVCSPKASRGKMASSGKGNPSTIHLGIITISILYYIILYYIILYYNTLLLAVPGHALLWQSGGGNTDKAGRPIIHIRSGPEWSAPWCSASEVLLTNTSPKPEESMAVKVVPNYIHSSIYRCTFCWSPVLPILTIGCHVLSHLQVELLSNLKALTRFVDGSQLTQTLDGQFPYCHGEWVQYFQVPIAMIVM</sequence>
<evidence type="ECO:0000256" key="2">
    <source>
        <dbReference type="SAM" id="Phobius"/>
    </source>
</evidence>
<dbReference type="HOGENOM" id="CLU_010854_0_0_1"/>
<feature type="region of interest" description="Disordered" evidence="1">
    <location>
        <begin position="429"/>
        <end position="469"/>
    </location>
</feature>
<dbReference type="PANTHER" id="PTHR45845:SF2">
    <property type="entry name" value="RIKEN CDNA D630003M21 GENE"/>
    <property type="match status" value="1"/>
</dbReference>
<feature type="region of interest" description="Disordered" evidence="1">
    <location>
        <begin position="200"/>
        <end position="220"/>
    </location>
</feature>
<evidence type="ECO:0000313" key="4">
    <source>
        <dbReference type="Proteomes" id="UP000001646"/>
    </source>
</evidence>
<feature type="transmembrane region" description="Helical" evidence="2">
    <location>
        <begin position="474"/>
        <end position="496"/>
    </location>
</feature>
<dbReference type="Proteomes" id="UP000001646">
    <property type="component" value="Unplaced"/>
</dbReference>
<dbReference type="Bgee" id="ENSACAG00000004501">
    <property type="expression patterns" value="Expressed in skeletal muscle tissue and 5 other cell types or tissues"/>
</dbReference>
<accession>H9G943</accession>
<dbReference type="PANTHER" id="PTHR45845">
    <property type="entry name" value="RHO GUANINE NUCLEOTIDE EXCHANGE FACTOR-RELATED"/>
    <property type="match status" value="1"/>
</dbReference>
<dbReference type="STRING" id="28377.ENSACAP00000004373"/>
<keyword evidence="2" id="KW-0812">Transmembrane</keyword>
<reference evidence="3" key="1">
    <citation type="submission" date="2009-12" db="EMBL/GenBank/DDBJ databases">
        <title>The Genome Sequence of Anolis carolinensis (Green Anole Lizard).</title>
        <authorList>
            <consortium name="The Genome Sequencing Platform"/>
            <person name="Di Palma F."/>
            <person name="Alfoldi J."/>
            <person name="Heiman D."/>
            <person name="Young S."/>
            <person name="Grabherr M."/>
            <person name="Johnson J."/>
            <person name="Lander E.S."/>
            <person name="Lindblad-Toh K."/>
        </authorList>
    </citation>
    <scope>NUCLEOTIDE SEQUENCE [LARGE SCALE GENOMIC DNA]</scope>
    <source>
        <strain evidence="3">JBL SC #1</strain>
    </source>
</reference>
<feature type="compositionally biased region" description="Basic and acidic residues" evidence="1">
    <location>
        <begin position="440"/>
        <end position="449"/>
    </location>
</feature>
<keyword evidence="4" id="KW-1185">Reference proteome</keyword>
<dbReference type="eggNOG" id="KOG4240">
    <property type="taxonomic scope" value="Eukaryota"/>
</dbReference>
<name>H9G943_ANOCA</name>
<keyword evidence="2" id="KW-1133">Transmembrane helix</keyword>
<reference evidence="3" key="2">
    <citation type="submission" date="2025-08" db="UniProtKB">
        <authorList>
            <consortium name="Ensembl"/>
        </authorList>
    </citation>
    <scope>IDENTIFICATION</scope>
</reference>
<reference evidence="3" key="3">
    <citation type="submission" date="2025-09" db="UniProtKB">
        <authorList>
            <consortium name="Ensembl"/>
        </authorList>
    </citation>
    <scope>IDENTIFICATION</scope>
</reference>
<evidence type="ECO:0000256" key="1">
    <source>
        <dbReference type="SAM" id="MobiDB-lite"/>
    </source>
</evidence>
<dbReference type="InParanoid" id="H9G943"/>
<dbReference type="GeneTree" id="ENSGT00940000161174"/>
<proteinExistence type="predicted"/>
<dbReference type="InterPro" id="IPR052231">
    <property type="entry name" value="Rho_GEF_signaling-related"/>
</dbReference>